<feature type="transmembrane region" description="Helical" evidence="1">
    <location>
        <begin position="20"/>
        <end position="41"/>
    </location>
</feature>
<evidence type="ECO:0000256" key="1">
    <source>
        <dbReference type="SAM" id="Phobius"/>
    </source>
</evidence>
<dbReference type="RefSeq" id="WP_085496129.1">
    <property type="nucleotide sequence ID" value="NZ_FXAO01000001.1"/>
</dbReference>
<sequence length="386" mass="43776">MSKKVIKYTFRKFINDAHLWLGIGSGIILFLVCFSGTILTFEEEIKDLFAKEFVVDDASGSPLSMVELKETLSKEGIVTNVTIPASRDEALKFSVKSSPKERRGTTYLVDPYTGEYHKVQKSHLDGFFLTMFKMHRWLLLETELGRPIVGVSTLIFLFLAISGIILWFPQKMKWKNFKPGFKIKFNANWKRINHDLHNTLGFYACIFLVIMSLTGLFWSFEWYRDAGSKVLGTKVFGNRGGGPQFESALKPGTEEKTFEEILQLSSVELAFEGETTINIPATDKEVYIITKNDHSRFSPVITDKLVLDRDGSLLHKELFADKPLNVQIAALIKPIHIGTIYGSFSKIIYFIACLIATSLPITGTLIWINKLKKKKSKKKQPVITTI</sequence>
<dbReference type="AlphaFoldDB" id="A0A1X7ICZ4"/>
<dbReference type="Proteomes" id="UP000193420">
    <property type="component" value="Unassembled WGS sequence"/>
</dbReference>
<dbReference type="Pfam" id="PF03929">
    <property type="entry name" value="PepSY_TM"/>
    <property type="match status" value="1"/>
</dbReference>
<dbReference type="OrthoDB" id="111691at2"/>
<keyword evidence="1" id="KW-0472">Membrane</keyword>
<evidence type="ECO:0000313" key="2">
    <source>
        <dbReference type="EMBL" id="SMG12420.1"/>
    </source>
</evidence>
<dbReference type="STRING" id="188872.SAMN03080602_00684"/>
<evidence type="ECO:0000313" key="3">
    <source>
        <dbReference type="Proteomes" id="UP000193420"/>
    </source>
</evidence>
<protein>
    <submittedName>
        <fullName evidence="2">Uncharacterized iron-regulated membrane protein</fullName>
    </submittedName>
</protein>
<dbReference type="InterPro" id="IPR005625">
    <property type="entry name" value="PepSY-ass_TM"/>
</dbReference>
<keyword evidence="3" id="KW-1185">Reference proteome</keyword>
<feature type="transmembrane region" description="Helical" evidence="1">
    <location>
        <begin position="347"/>
        <end position="368"/>
    </location>
</feature>
<keyword evidence="1" id="KW-0812">Transmembrane</keyword>
<keyword evidence="1" id="KW-1133">Transmembrane helix</keyword>
<feature type="transmembrane region" description="Helical" evidence="1">
    <location>
        <begin position="200"/>
        <end position="220"/>
    </location>
</feature>
<dbReference type="EMBL" id="FXAO01000001">
    <property type="protein sequence ID" value="SMG12420.1"/>
    <property type="molecule type" value="Genomic_DNA"/>
</dbReference>
<name>A0A1X7ICZ4_9FLAO</name>
<feature type="transmembrane region" description="Helical" evidence="1">
    <location>
        <begin position="148"/>
        <end position="168"/>
    </location>
</feature>
<gene>
    <name evidence="2" type="ORF">SAMN03080602_00684</name>
</gene>
<dbReference type="PANTHER" id="PTHR34219">
    <property type="entry name" value="IRON-REGULATED INNER MEMBRANE PROTEIN-RELATED"/>
    <property type="match status" value="1"/>
</dbReference>
<proteinExistence type="predicted"/>
<accession>A0A1X7ICZ4</accession>
<dbReference type="PANTHER" id="PTHR34219:SF3">
    <property type="entry name" value="BLL7967 PROTEIN"/>
    <property type="match status" value="1"/>
</dbReference>
<reference evidence="3" key="1">
    <citation type="submission" date="2017-04" db="EMBL/GenBank/DDBJ databases">
        <authorList>
            <person name="Varghese N."/>
            <person name="Submissions S."/>
        </authorList>
    </citation>
    <scope>NUCLEOTIDE SEQUENCE [LARGE SCALE GENOMIC DNA]</scope>
    <source>
        <strain evidence="3">DSM 19835</strain>
    </source>
</reference>
<organism evidence="2 3">
    <name type="scientific">Arenibacter troitsensis</name>
    <dbReference type="NCBI Taxonomy" id="188872"/>
    <lineage>
        <taxon>Bacteria</taxon>
        <taxon>Pseudomonadati</taxon>
        <taxon>Bacteroidota</taxon>
        <taxon>Flavobacteriia</taxon>
        <taxon>Flavobacteriales</taxon>
        <taxon>Flavobacteriaceae</taxon>
        <taxon>Arenibacter</taxon>
    </lineage>
</organism>